<feature type="compositionally biased region" description="Basic and acidic residues" evidence="1">
    <location>
        <begin position="293"/>
        <end position="313"/>
    </location>
</feature>
<dbReference type="AlphaFoldDB" id="A0A8D9BA49"/>
<name>A0A8D9BA49_9HEMI</name>
<organism evidence="2">
    <name type="scientific">Cacopsylla melanoneura</name>
    <dbReference type="NCBI Taxonomy" id="428564"/>
    <lineage>
        <taxon>Eukaryota</taxon>
        <taxon>Metazoa</taxon>
        <taxon>Ecdysozoa</taxon>
        <taxon>Arthropoda</taxon>
        <taxon>Hexapoda</taxon>
        <taxon>Insecta</taxon>
        <taxon>Pterygota</taxon>
        <taxon>Neoptera</taxon>
        <taxon>Paraneoptera</taxon>
        <taxon>Hemiptera</taxon>
        <taxon>Sternorrhyncha</taxon>
        <taxon>Psylloidea</taxon>
        <taxon>Psyllidae</taxon>
        <taxon>Psyllinae</taxon>
        <taxon>Cacopsylla</taxon>
    </lineage>
</organism>
<reference evidence="2" key="1">
    <citation type="submission" date="2021-05" db="EMBL/GenBank/DDBJ databases">
        <authorList>
            <person name="Alioto T."/>
            <person name="Alioto T."/>
            <person name="Gomez Garrido J."/>
        </authorList>
    </citation>
    <scope>NUCLEOTIDE SEQUENCE</scope>
</reference>
<protein>
    <submittedName>
        <fullName evidence="2">Uncharacterized protein</fullName>
    </submittedName>
</protein>
<dbReference type="EMBL" id="HBUF01613069">
    <property type="protein sequence ID" value="CAG6779182.1"/>
    <property type="molecule type" value="Transcribed_RNA"/>
</dbReference>
<proteinExistence type="predicted"/>
<accession>A0A8D9BA49</accession>
<evidence type="ECO:0000256" key="1">
    <source>
        <dbReference type="SAM" id="MobiDB-lite"/>
    </source>
</evidence>
<sequence length="457" mass="52894">MITCFKCDENIMSIPECYYPFFGSDESLSVCKCSSSTFPSLCQCSNSFLDLDNIKSKPSFLFQPRLVSNKENNNHTDFDHLNYKPDKHTGAFMTAAISSFKKRVQPGRATTNLSFEKSKREHIGDTNTGTQLIQDSQHLFRSALKEDVSVSCLLSSMSELNNTFEETIPENENGTFSSLTTPKEKQETLHKKNRNPDTTSRKGKHNKKRGKKQTRQYKSRERKQLNRIYKPNVAPEFNSSVQTTASNQKVAEIDITLTNSDQLSVVADIILGALNQNLKSPQKDDQLSPSPLHIDKIKPLKQLDTRPVPEYKHSSKRRQSHPRTSPSPNRIDPYLSTKKIKPFSLRDSFQKRFSRKDKHFYYPFTEHSIKKKSKLISPCYSVQLCLDRLASFYQKEWQKRLGTKILSNSYKIQQVLFHLSKFSTCKRKKKNKILTMHRFLKWLQYFRSQGLLFRATS</sequence>
<feature type="compositionally biased region" description="Basic residues" evidence="1">
    <location>
        <begin position="201"/>
        <end position="217"/>
    </location>
</feature>
<feature type="compositionally biased region" description="Polar residues" evidence="1">
    <location>
        <begin position="166"/>
        <end position="181"/>
    </location>
</feature>
<feature type="region of interest" description="Disordered" evidence="1">
    <location>
        <begin position="279"/>
        <end position="335"/>
    </location>
</feature>
<feature type="region of interest" description="Disordered" evidence="1">
    <location>
        <begin position="166"/>
        <end position="244"/>
    </location>
</feature>
<evidence type="ECO:0000313" key="2">
    <source>
        <dbReference type="EMBL" id="CAG6779182.1"/>
    </source>
</evidence>